<dbReference type="InterPro" id="IPR035963">
    <property type="entry name" value="FERM_2"/>
</dbReference>
<dbReference type="InterPro" id="IPR029071">
    <property type="entry name" value="Ubiquitin-like_domsf"/>
</dbReference>
<dbReference type="Gene3D" id="1.25.40.530">
    <property type="entry name" value="MyTH4 domain"/>
    <property type="match status" value="2"/>
</dbReference>
<feature type="signal peptide" evidence="8">
    <location>
        <begin position="1"/>
        <end position="15"/>
    </location>
</feature>
<keyword evidence="6" id="KW-0505">Motor protein</keyword>
<dbReference type="InterPro" id="IPR000857">
    <property type="entry name" value="MyTH4_dom"/>
</dbReference>
<comment type="subcellular location">
    <subcellularLocation>
        <location evidence="1">Cytoplasm</location>
    </subcellularLocation>
</comment>
<dbReference type="GO" id="GO:0071944">
    <property type="term" value="C:cell periphery"/>
    <property type="evidence" value="ECO:0007669"/>
    <property type="project" value="UniProtKB-ARBA"/>
</dbReference>
<dbReference type="InterPro" id="IPR011993">
    <property type="entry name" value="PH-like_dom_sf"/>
</dbReference>
<keyword evidence="12" id="KW-1185">Reference proteome</keyword>
<dbReference type="GO" id="GO:0048731">
    <property type="term" value="P:system development"/>
    <property type="evidence" value="ECO:0007669"/>
    <property type="project" value="UniProtKB-ARBA"/>
</dbReference>
<feature type="compositionally biased region" description="Low complexity" evidence="7">
    <location>
        <begin position="197"/>
        <end position="217"/>
    </location>
</feature>
<evidence type="ECO:0008006" key="13">
    <source>
        <dbReference type="Google" id="ProtNLM"/>
    </source>
</evidence>
<feature type="domain" description="MyTH4" evidence="10">
    <location>
        <begin position="319"/>
        <end position="470"/>
    </location>
</feature>
<dbReference type="Proteomes" id="UP000015104">
    <property type="component" value="Unassembled WGS sequence"/>
</dbReference>
<evidence type="ECO:0000256" key="3">
    <source>
        <dbReference type="ARBA" id="ARBA00022490"/>
    </source>
</evidence>
<keyword evidence="4" id="KW-0547">Nucleotide-binding</keyword>
<feature type="domain" description="FERM" evidence="9">
    <location>
        <begin position="475"/>
        <end position="797"/>
    </location>
</feature>
<dbReference type="InterPro" id="IPR019749">
    <property type="entry name" value="Band_41_domain"/>
</dbReference>
<dbReference type="SUPFAM" id="SSF47031">
    <property type="entry name" value="Second domain of FERM"/>
    <property type="match status" value="2"/>
</dbReference>
<dbReference type="Pfam" id="PF24522">
    <property type="entry name" value="KRIT1_FRMD8_FERM_C"/>
    <property type="match status" value="1"/>
</dbReference>
<evidence type="ECO:0000256" key="6">
    <source>
        <dbReference type="ARBA" id="ARBA00023175"/>
    </source>
</evidence>
<dbReference type="Gene3D" id="3.10.20.90">
    <property type="entry name" value="Phosphatidylinositol 3-kinase Catalytic Subunit, Chain A, domain 1"/>
    <property type="match status" value="2"/>
</dbReference>
<dbReference type="Gene3D" id="1.20.80.10">
    <property type="match status" value="2"/>
</dbReference>
<dbReference type="STRING" id="32264.T1KMA5"/>
<evidence type="ECO:0000313" key="11">
    <source>
        <dbReference type="EnsemblMetazoa" id="tetur15g00930.1"/>
    </source>
</evidence>
<dbReference type="Pfam" id="PF00784">
    <property type="entry name" value="MyTH4"/>
    <property type="match status" value="2"/>
</dbReference>
<protein>
    <recommendedName>
        <fullName evidence="13">FERM domain-containing protein</fullName>
    </recommendedName>
</protein>
<dbReference type="SMART" id="SM00139">
    <property type="entry name" value="MyTH4"/>
    <property type="match status" value="2"/>
</dbReference>
<accession>T1KMA5</accession>
<dbReference type="eggNOG" id="KOG0248">
    <property type="taxonomic scope" value="Eukaryota"/>
</dbReference>
<evidence type="ECO:0000259" key="9">
    <source>
        <dbReference type="PROSITE" id="PS50057"/>
    </source>
</evidence>
<dbReference type="GO" id="GO:0003779">
    <property type="term" value="F:actin binding"/>
    <property type="evidence" value="ECO:0007669"/>
    <property type="project" value="UniProtKB-KW"/>
</dbReference>
<dbReference type="Gene3D" id="2.30.29.30">
    <property type="entry name" value="Pleckstrin-homology domain (PH domain)/Phosphotyrosine-binding domain (PTB)"/>
    <property type="match status" value="2"/>
</dbReference>
<reference evidence="11" key="2">
    <citation type="submission" date="2015-06" db="UniProtKB">
        <authorList>
            <consortium name="EnsemblMetazoa"/>
        </authorList>
    </citation>
    <scope>IDENTIFICATION</scope>
</reference>
<sequence>MLWIILLSILAQNEIEKITQMMERSGLLNRNSCTDQSIVESSIKSISSGNLSSNGSESNYVDLDKMFVFLTELTEKDGKPSADEINRQFDKLIETAEAQITEIDKLKIDKGCDLPPPPPIPPPPPPIPVYHCDQQPSNSKPTQEVEPLLANGVPEEKSQSIDDQQIYAPLPNGIPLGYPKESMRKINGCPNMSPGLQQSQGNYQHQFQQQQSISETSDQQSNMEERRKQRVDRLMIQLQEEQQQQQLKSVDRNRGSIDIEEEDNVNNRAFDILEFATKYFNTHTRDSTYGSSVMRTLTRRKKAGDDVEVLTKQDMLVWNPMNTIPTSHIHMHDPENAILACTLFKELHKYLSQDLKSESEVRLIQSIVVKGIEREELRDEIFVQLIRQSTNNPSREETLKAWVLLGLTSAAFQPGKVFTKYLQSFLRKNLRKDAAISCYAQFCLDNLHPKSSVQTSRRMPPSSLEINAVKSLSSLVCRFHFLDGRVKAIDIHPCYTASDAMMHLAGKIGLKNLDGWAIYEQTPDYEKVIRSFDYIADILSQWESNQKNSIYGTKYGSIGKSSSNAFKSDYRFVFKKRLIRNSREIPHDPVEVNLLYAQAVHSVVKKDEFPVSERIALQLAGLQAQISLGDFQDRQPIEKYEDIDNYLCARVRKACPNRSNKEWSMKILESHQRYGKGKPDLIAKVWYLSVVMQYPLYGTTLFQVSYKGYLSYGHNILLGVNSQGILLVNPAEKAIMKAYLYSNIESMSVYQGQDNFITFQLSSKLSDTHKFFTFETKQKDEIAALVTSYCPSLSSWLRKGGNFVNNNRQIVETKNQINNSTNATHIPARRLLKMSLEDRMKYHQEVMNCRKVLIESGILRKPPEGNLGFVRNTLRKFNKARMDKMKLEYGAEFESECFKNFPHSFWAYSKSTIQNSILVISDPDLESTSINNFNAILAYTGLALAQDLSANRPQEDDSSQTDENEWPRVKEKDHIRLAQSIIDRCTRKDSSDIFKNEFFLQLIKQTTDHPDPNSKVNIRHWQLMALACSVTYPTDRRILGYLHAHLRKCSLDEVTEEGQFAQFSLKNLQGTLETRGRKVTPSRSEIISTIACRRIYARIHFLDGQFQAVEFDACATISEVIEQIQIKIGLRSRCPGYALYQSLGGTSEQALQPEEKVGDALAFWERWHEEQSKMVTRKAQHFFVFKKHLFLDSYIDLKDPVEKELLFHQVVHNIRHDRFPITEQEAIMLCALKAQLELGDFDDALTDYRQNIPRCLPSRLLLQISPEAVVTQHQTMKGMDAETAKQSFFNLIQSWPLHRATLFEVTQTYTSSWPRSLWLAIDQTGMHLLELKTRNVLASCDYLHMVDYTPSNNSLMIVAMGKKYIFLTQQALQIAQLIRDYTSVIAKERGVGRRKSVEFDLAPKTQKCGPPLPPPRPSLQQRQQVIEQQIQGSNMIHQHNHHAHNHPQQFQPTHRRSRPLSILYKPPPVIMTEAEQV</sequence>
<evidence type="ECO:0000256" key="4">
    <source>
        <dbReference type="ARBA" id="ARBA00022741"/>
    </source>
</evidence>
<dbReference type="GO" id="GO:0005856">
    <property type="term" value="C:cytoskeleton"/>
    <property type="evidence" value="ECO:0007669"/>
    <property type="project" value="InterPro"/>
</dbReference>
<keyword evidence="3" id="KW-0963">Cytoplasm</keyword>
<evidence type="ECO:0000256" key="1">
    <source>
        <dbReference type="ARBA" id="ARBA00004496"/>
    </source>
</evidence>
<dbReference type="InterPro" id="IPR038185">
    <property type="entry name" value="MyTH4_dom_sf"/>
</dbReference>
<dbReference type="InterPro" id="IPR051724">
    <property type="entry name" value="Actin_motor_Myosin"/>
</dbReference>
<organism evidence="11 12">
    <name type="scientific">Tetranychus urticae</name>
    <name type="common">Two-spotted spider mite</name>
    <dbReference type="NCBI Taxonomy" id="32264"/>
    <lineage>
        <taxon>Eukaryota</taxon>
        <taxon>Metazoa</taxon>
        <taxon>Ecdysozoa</taxon>
        <taxon>Arthropoda</taxon>
        <taxon>Chelicerata</taxon>
        <taxon>Arachnida</taxon>
        <taxon>Acari</taxon>
        <taxon>Acariformes</taxon>
        <taxon>Trombidiformes</taxon>
        <taxon>Prostigmata</taxon>
        <taxon>Eleutherengona</taxon>
        <taxon>Raphignathae</taxon>
        <taxon>Tetranychoidea</taxon>
        <taxon>Tetranychidae</taxon>
        <taxon>Tetranychus</taxon>
    </lineage>
</organism>
<evidence type="ECO:0000256" key="8">
    <source>
        <dbReference type="SAM" id="SignalP"/>
    </source>
</evidence>
<keyword evidence="5" id="KW-0067">ATP-binding</keyword>
<dbReference type="Pfam" id="PF00373">
    <property type="entry name" value="FERM_M"/>
    <property type="match status" value="2"/>
</dbReference>
<dbReference type="SUPFAM" id="SSF54236">
    <property type="entry name" value="Ubiquitin-like"/>
    <property type="match status" value="2"/>
</dbReference>
<name>T1KMA5_TETUR</name>
<dbReference type="Pfam" id="PF21989">
    <property type="entry name" value="RA_2"/>
    <property type="match status" value="2"/>
</dbReference>
<dbReference type="HOGENOM" id="CLU_249869_0_0_1"/>
<dbReference type="PANTHER" id="PTHR46049:SF3">
    <property type="entry name" value="MYOSIN VIIA"/>
    <property type="match status" value="1"/>
</dbReference>
<dbReference type="InterPro" id="IPR014352">
    <property type="entry name" value="FERM/acyl-CoA-bd_prot_sf"/>
</dbReference>
<dbReference type="InterPro" id="IPR000299">
    <property type="entry name" value="FERM_domain"/>
</dbReference>
<feature type="domain" description="MyTH4" evidence="10">
    <location>
        <begin position="908"/>
        <end position="1090"/>
    </location>
</feature>
<dbReference type="EnsemblMetazoa" id="tetur15g00930.1">
    <property type="protein sequence ID" value="tetur15g00930.1"/>
    <property type="gene ID" value="tetur15g00930"/>
</dbReference>
<feature type="domain" description="FERM" evidence="9">
    <location>
        <begin position="1095"/>
        <end position="1389"/>
    </location>
</feature>
<dbReference type="SMART" id="SM00295">
    <property type="entry name" value="B41"/>
    <property type="match status" value="2"/>
</dbReference>
<evidence type="ECO:0000256" key="7">
    <source>
        <dbReference type="SAM" id="MobiDB-lite"/>
    </source>
</evidence>
<dbReference type="GO" id="GO:0005524">
    <property type="term" value="F:ATP binding"/>
    <property type="evidence" value="ECO:0007669"/>
    <property type="project" value="UniProtKB-KW"/>
</dbReference>
<feature type="chain" id="PRO_5012565254" description="FERM domain-containing protein" evidence="8">
    <location>
        <begin position="16"/>
        <end position="1477"/>
    </location>
</feature>
<dbReference type="SUPFAM" id="SSF50729">
    <property type="entry name" value="PH domain-like"/>
    <property type="match status" value="2"/>
</dbReference>
<dbReference type="PROSITE" id="PS50057">
    <property type="entry name" value="FERM_3"/>
    <property type="match status" value="2"/>
</dbReference>
<evidence type="ECO:0000313" key="12">
    <source>
        <dbReference type="Proteomes" id="UP000015104"/>
    </source>
</evidence>
<dbReference type="GO" id="GO:0009887">
    <property type="term" value="P:animal organ morphogenesis"/>
    <property type="evidence" value="ECO:0007669"/>
    <property type="project" value="UniProtKB-ARBA"/>
</dbReference>
<dbReference type="eggNOG" id="KOG4229">
    <property type="taxonomic scope" value="Eukaryota"/>
</dbReference>
<evidence type="ECO:0000259" key="10">
    <source>
        <dbReference type="PROSITE" id="PS51016"/>
    </source>
</evidence>
<reference evidence="12" key="1">
    <citation type="submission" date="2011-08" db="EMBL/GenBank/DDBJ databases">
        <authorList>
            <person name="Rombauts S."/>
        </authorList>
    </citation>
    <scope>NUCLEOTIDE SEQUENCE</scope>
    <source>
        <strain evidence="12">London</strain>
    </source>
</reference>
<evidence type="ECO:0000256" key="5">
    <source>
        <dbReference type="ARBA" id="ARBA00022840"/>
    </source>
</evidence>
<dbReference type="CDD" id="cd17208">
    <property type="entry name" value="FERM_F1_DdMyo7_like"/>
    <property type="match status" value="1"/>
</dbReference>
<dbReference type="EMBL" id="CAEY01000240">
    <property type="status" value="NOT_ANNOTATED_CDS"/>
    <property type="molecule type" value="Genomic_DNA"/>
</dbReference>
<dbReference type="InterPro" id="IPR057096">
    <property type="entry name" value="KRIT1_FRMD8_FERM_C"/>
</dbReference>
<dbReference type="PANTHER" id="PTHR46049">
    <property type="entry name" value="AGAP003327-PA"/>
    <property type="match status" value="1"/>
</dbReference>
<dbReference type="CDD" id="cd14473">
    <property type="entry name" value="FERM_B-lobe"/>
    <property type="match status" value="2"/>
</dbReference>
<dbReference type="InterPro" id="IPR019748">
    <property type="entry name" value="FERM_central"/>
</dbReference>
<dbReference type="PROSITE" id="PS51016">
    <property type="entry name" value="MYTH4"/>
    <property type="match status" value="2"/>
</dbReference>
<dbReference type="GO" id="GO:0005737">
    <property type="term" value="C:cytoplasm"/>
    <property type="evidence" value="ECO:0007669"/>
    <property type="project" value="UniProtKB-SubCell"/>
</dbReference>
<dbReference type="InterPro" id="IPR002404">
    <property type="entry name" value="IRS_PTB"/>
</dbReference>
<evidence type="ECO:0000256" key="2">
    <source>
        <dbReference type="ARBA" id="ARBA00008314"/>
    </source>
</evidence>
<keyword evidence="8" id="KW-0732">Signal</keyword>
<feature type="region of interest" description="Disordered" evidence="7">
    <location>
        <begin position="186"/>
        <end position="228"/>
    </location>
</feature>
<dbReference type="Pfam" id="PF02174">
    <property type="entry name" value="IRS"/>
    <property type="match status" value="1"/>
</dbReference>
<proteinExistence type="inferred from homology"/>
<comment type="similarity">
    <text evidence="2">Belongs to the TRAFAC class myosin-kinesin ATPase superfamily. Myosin family.</text>
</comment>